<dbReference type="GO" id="GO:0008234">
    <property type="term" value="F:cysteine-type peptidase activity"/>
    <property type="evidence" value="ECO:0007669"/>
    <property type="project" value="UniProtKB-KW"/>
</dbReference>
<dbReference type="InterPro" id="IPR000668">
    <property type="entry name" value="Peptidase_C1A_C"/>
</dbReference>
<dbReference type="PRINTS" id="PR00705">
    <property type="entry name" value="PAPAIN"/>
</dbReference>
<evidence type="ECO:0000256" key="1">
    <source>
        <dbReference type="ARBA" id="ARBA00008455"/>
    </source>
</evidence>
<dbReference type="InterPro" id="IPR013128">
    <property type="entry name" value="Peptidase_C1A"/>
</dbReference>
<dbReference type="InterPro" id="IPR039417">
    <property type="entry name" value="Peptidase_C1A_papain-like"/>
</dbReference>
<evidence type="ECO:0000259" key="7">
    <source>
        <dbReference type="SMART" id="SM00645"/>
    </source>
</evidence>
<feature type="signal peptide" evidence="6">
    <location>
        <begin position="1"/>
        <end position="18"/>
    </location>
</feature>
<keyword evidence="3" id="KW-0378">Hydrolase</keyword>
<keyword evidence="5" id="KW-1015">Disulfide bond</keyword>
<name>A0A8B9LD14_ASTMX</name>
<evidence type="ECO:0000313" key="9">
    <source>
        <dbReference type="Ensembl" id="ENSAMXP00005049696.1"/>
    </source>
</evidence>
<evidence type="ECO:0000256" key="5">
    <source>
        <dbReference type="ARBA" id="ARBA00023157"/>
    </source>
</evidence>
<dbReference type="SMART" id="SM00645">
    <property type="entry name" value="Pept_C1"/>
    <property type="match status" value="1"/>
</dbReference>
<feature type="domain" description="Peptidase C1A papain C-terminal" evidence="7">
    <location>
        <begin position="119"/>
        <end position="334"/>
    </location>
</feature>
<evidence type="ECO:0000256" key="2">
    <source>
        <dbReference type="ARBA" id="ARBA00022670"/>
    </source>
</evidence>
<proteinExistence type="inferred from homology"/>
<evidence type="ECO:0000256" key="4">
    <source>
        <dbReference type="ARBA" id="ARBA00022807"/>
    </source>
</evidence>
<dbReference type="InterPro" id="IPR025660">
    <property type="entry name" value="Pept_his_AS"/>
</dbReference>
<sequence length="335" mass="37615">MNMRVLLAIAALVAVARTASISQEDLEFHGWKMKFGKSYDSEEEESQRKMTWLTNRKLVLEHNMLADQGLKSYRLDMNHFADMDNQEYQARFKSCLVSYNRTKPRGGPLFLQQQADTTLPCAVDWIAAGYVTKVNQQKQCCSCWAFSAAGALEGQLFRKTRQLVSLSEQQLLDCSWLNGNSGCASGAIEHAFQYVEFEGLQSDATYPYEGKDGMCRFNPKNSQATCSGFEELPSGDETILQKAVAVIGPISAAIDTKRNTFRFYSSGVYDEQYCSRSNLNHAVLIVGYGTDIHGEDYWIVKNSWGAGWGESGYIRMSRNKRNQCGIASYAVYPLV</sequence>
<accession>A0A8B9LD14</accession>
<keyword evidence="4" id="KW-0788">Thiol protease</keyword>
<evidence type="ECO:0000256" key="3">
    <source>
        <dbReference type="ARBA" id="ARBA00022801"/>
    </source>
</evidence>
<dbReference type="FunFam" id="3.90.70.10:FF:000006">
    <property type="entry name" value="Cathepsin S"/>
    <property type="match status" value="1"/>
</dbReference>
<reference evidence="9" key="1">
    <citation type="submission" date="2025-08" db="UniProtKB">
        <authorList>
            <consortium name="Ensembl"/>
        </authorList>
    </citation>
    <scope>IDENTIFICATION</scope>
</reference>
<protein>
    <submittedName>
        <fullName evidence="9">Cathepsin L.1</fullName>
    </submittedName>
</protein>
<dbReference type="GO" id="GO:0006508">
    <property type="term" value="P:proteolysis"/>
    <property type="evidence" value="ECO:0007669"/>
    <property type="project" value="UniProtKB-KW"/>
</dbReference>
<dbReference type="PROSITE" id="PS00639">
    <property type="entry name" value="THIOL_PROTEASE_HIS"/>
    <property type="match status" value="1"/>
</dbReference>
<dbReference type="InterPro" id="IPR038765">
    <property type="entry name" value="Papain-like_cys_pep_sf"/>
</dbReference>
<dbReference type="Pfam" id="PF00112">
    <property type="entry name" value="Peptidase_C1"/>
    <property type="match status" value="1"/>
</dbReference>
<keyword evidence="2" id="KW-0645">Protease</keyword>
<evidence type="ECO:0000259" key="8">
    <source>
        <dbReference type="SMART" id="SM00848"/>
    </source>
</evidence>
<dbReference type="InterPro" id="IPR013201">
    <property type="entry name" value="Prot_inhib_I29"/>
</dbReference>
<dbReference type="Pfam" id="PF08246">
    <property type="entry name" value="Inhibitor_I29"/>
    <property type="match status" value="1"/>
</dbReference>
<evidence type="ECO:0000256" key="6">
    <source>
        <dbReference type="SAM" id="SignalP"/>
    </source>
</evidence>
<dbReference type="SMART" id="SM00848">
    <property type="entry name" value="Inhibitor_I29"/>
    <property type="match status" value="1"/>
</dbReference>
<dbReference type="SUPFAM" id="SSF54001">
    <property type="entry name" value="Cysteine proteinases"/>
    <property type="match status" value="1"/>
</dbReference>
<organism evidence="9 10">
    <name type="scientific">Astyanax mexicanus</name>
    <name type="common">Blind cave fish</name>
    <name type="synonym">Astyanax fasciatus mexicanus</name>
    <dbReference type="NCBI Taxonomy" id="7994"/>
    <lineage>
        <taxon>Eukaryota</taxon>
        <taxon>Metazoa</taxon>
        <taxon>Chordata</taxon>
        <taxon>Craniata</taxon>
        <taxon>Vertebrata</taxon>
        <taxon>Euteleostomi</taxon>
        <taxon>Actinopterygii</taxon>
        <taxon>Neopterygii</taxon>
        <taxon>Teleostei</taxon>
        <taxon>Ostariophysi</taxon>
        <taxon>Characiformes</taxon>
        <taxon>Characoidei</taxon>
        <taxon>Acestrorhamphidae</taxon>
        <taxon>Acestrorhamphinae</taxon>
        <taxon>Astyanax</taxon>
    </lineage>
</organism>
<dbReference type="InterPro" id="IPR025661">
    <property type="entry name" value="Pept_asp_AS"/>
</dbReference>
<dbReference type="Ensembl" id="ENSAMXT00005053869.1">
    <property type="protein sequence ID" value="ENSAMXP00005049696.1"/>
    <property type="gene ID" value="ENSAMXG00005022613.1"/>
</dbReference>
<feature type="domain" description="Cathepsin propeptide inhibitor" evidence="8">
    <location>
        <begin position="28"/>
        <end position="88"/>
    </location>
</feature>
<dbReference type="Gene3D" id="3.90.70.10">
    <property type="entry name" value="Cysteine proteinases"/>
    <property type="match status" value="1"/>
</dbReference>
<dbReference type="Proteomes" id="UP000694621">
    <property type="component" value="Unplaced"/>
</dbReference>
<evidence type="ECO:0000313" key="10">
    <source>
        <dbReference type="Proteomes" id="UP000694621"/>
    </source>
</evidence>
<comment type="similarity">
    <text evidence="1">Belongs to the peptidase C1 family.</text>
</comment>
<dbReference type="AlphaFoldDB" id="A0A8B9LD14"/>
<dbReference type="PANTHER" id="PTHR12411">
    <property type="entry name" value="CYSTEINE PROTEASE FAMILY C1-RELATED"/>
    <property type="match status" value="1"/>
</dbReference>
<dbReference type="PROSITE" id="PS00640">
    <property type="entry name" value="THIOL_PROTEASE_ASN"/>
    <property type="match status" value="1"/>
</dbReference>
<feature type="chain" id="PRO_5034726876" evidence="6">
    <location>
        <begin position="19"/>
        <end position="335"/>
    </location>
</feature>
<keyword evidence="6" id="KW-0732">Signal</keyword>
<dbReference type="CDD" id="cd02248">
    <property type="entry name" value="Peptidase_C1A"/>
    <property type="match status" value="1"/>
</dbReference>